<keyword evidence="2" id="KW-0812">Transmembrane</keyword>
<dbReference type="EMBL" id="JACCHL010000001">
    <property type="protein sequence ID" value="NYH51091.1"/>
    <property type="molecule type" value="Genomic_DNA"/>
</dbReference>
<feature type="transmembrane region" description="Helical" evidence="2">
    <location>
        <begin position="275"/>
        <end position="298"/>
    </location>
</feature>
<name>A0A7Z0BHK1_9ACTN</name>
<keyword evidence="2" id="KW-0472">Membrane</keyword>
<feature type="transmembrane region" description="Helical" evidence="2">
    <location>
        <begin position="310"/>
        <end position="329"/>
    </location>
</feature>
<organism evidence="3 4">
    <name type="scientific">Nocardiopsis sinuspersici</name>
    <dbReference type="NCBI Taxonomy" id="501010"/>
    <lineage>
        <taxon>Bacteria</taxon>
        <taxon>Bacillati</taxon>
        <taxon>Actinomycetota</taxon>
        <taxon>Actinomycetes</taxon>
        <taxon>Streptosporangiales</taxon>
        <taxon>Nocardiopsidaceae</taxon>
        <taxon>Nocardiopsis</taxon>
    </lineage>
</organism>
<keyword evidence="2" id="KW-1133">Transmembrane helix</keyword>
<protein>
    <submittedName>
        <fullName evidence="3">Uncharacterized protein</fullName>
    </submittedName>
</protein>
<feature type="region of interest" description="Disordered" evidence="1">
    <location>
        <begin position="1"/>
        <end position="23"/>
    </location>
</feature>
<feature type="transmembrane region" description="Helical" evidence="2">
    <location>
        <begin position="341"/>
        <end position="362"/>
    </location>
</feature>
<reference evidence="3 4" key="1">
    <citation type="submission" date="2020-07" db="EMBL/GenBank/DDBJ databases">
        <title>Sequencing the genomes of 1000 actinobacteria strains.</title>
        <authorList>
            <person name="Klenk H.-P."/>
        </authorList>
    </citation>
    <scope>NUCLEOTIDE SEQUENCE [LARGE SCALE GENOMIC DNA]</scope>
    <source>
        <strain evidence="3 4">DSM 45278</strain>
    </source>
</reference>
<dbReference type="AlphaFoldDB" id="A0A7Z0BHK1"/>
<dbReference type="RefSeq" id="WP_179809127.1">
    <property type="nucleotide sequence ID" value="NZ_JACCHL010000001.1"/>
</dbReference>
<gene>
    <name evidence="3" type="ORF">HNR06_000680</name>
</gene>
<sequence>MESGRNQRKVLAGSPRREGHGTEAEVVQGVVSSPLDAPGRGEAGRSGARVLLAAPLLRVVGPHGRRRVVVGQFRVGTGRDTAARVTLAVQAVWSETRGWHQEPVVPGEADEALVASLAEPAHAVVGDERSTAVTMAKAFAESSRNEVLRLRELRYELEQSMAGHLAGRAGGPLRPLLAAAVELSTAVGRARDQAVEAARSGLWVWLWDREAYRRVREPEAKAGGEPGWTPRLRAGIRHCEAMDRELAEEAERLHSLLGSMSTFAVAQGTEAQERFTLAVGAGAAVIGLPALVLSLYGANAYLPMDSFDRAWRLLLPVGTTALAAVTAVVAWMPGASRPRHYLVAAGTVAALLSVLLLAGVLVPS</sequence>
<evidence type="ECO:0000256" key="1">
    <source>
        <dbReference type="SAM" id="MobiDB-lite"/>
    </source>
</evidence>
<accession>A0A7Z0BHK1</accession>
<evidence type="ECO:0000313" key="4">
    <source>
        <dbReference type="Proteomes" id="UP000584931"/>
    </source>
</evidence>
<proteinExistence type="predicted"/>
<evidence type="ECO:0000256" key="2">
    <source>
        <dbReference type="SAM" id="Phobius"/>
    </source>
</evidence>
<comment type="caution">
    <text evidence="3">The sequence shown here is derived from an EMBL/GenBank/DDBJ whole genome shotgun (WGS) entry which is preliminary data.</text>
</comment>
<evidence type="ECO:0000313" key="3">
    <source>
        <dbReference type="EMBL" id="NYH51091.1"/>
    </source>
</evidence>
<dbReference type="Proteomes" id="UP000584931">
    <property type="component" value="Unassembled WGS sequence"/>
</dbReference>